<keyword evidence="6" id="KW-0813">Transport</keyword>
<evidence type="ECO:0000256" key="2">
    <source>
        <dbReference type="ARBA" id="ARBA00022723"/>
    </source>
</evidence>
<dbReference type="GO" id="GO:0051539">
    <property type="term" value="F:4 iron, 4 sulfur cluster binding"/>
    <property type="evidence" value="ECO:0007669"/>
    <property type="project" value="UniProtKB-UniRule"/>
</dbReference>
<dbReference type="PANTHER" id="PTHR32479:SF17">
    <property type="entry name" value="GLYCOLATE OXIDASE IRON-SULFUR SUBUNIT"/>
    <property type="match status" value="1"/>
</dbReference>
<dbReference type="Pfam" id="PF02754">
    <property type="entry name" value="CCG"/>
    <property type="match status" value="2"/>
</dbReference>
<evidence type="ECO:0000256" key="1">
    <source>
        <dbReference type="ARBA" id="ARBA00022485"/>
    </source>
</evidence>
<comment type="caution">
    <text evidence="8">The sequence shown here is derived from an EMBL/GenBank/DDBJ whole genome shotgun (WGS) entry which is preliminary data.</text>
</comment>
<dbReference type="GO" id="GO:0019154">
    <property type="term" value="F:glycolate dehydrogenase activity"/>
    <property type="evidence" value="ECO:0007669"/>
    <property type="project" value="UniProtKB-EC"/>
</dbReference>
<evidence type="ECO:0000256" key="5">
    <source>
        <dbReference type="ARBA" id="ARBA00023014"/>
    </source>
</evidence>
<comment type="catalytic activity">
    <reaction evidence="6">
        <text>glycolate + A = glyoxylate + AH2</text>
        <dbReference type="Rhea" id="RHEA:21264"/>
        <dbReference type="ChEBI" id="CHEBI:13193"/>
        <dbReference type="ChEBI" id="CHEBI:17499"/>
        <dbReference type="ChEBI" id="CHEBI:29805"/>
        <dbReference type="ChEBI" id="CHEBI:36655"/>
        <dbReference type="EC" id="1.1.99.14"/>
    </reaction>
</comment>
<dbReference type="InterPro" id="IPR017900">
    <property type="entry name" value="4Fe4S_Fe_S_CS"/>
</dbReference>
<keyword evidence="5 6" id="KW-0411">Iron-sulfur</keyword>
<comment type="function">
    <text evidence="6">Component of a complex that catalyzes the oxidation of glycolate to glyoxylate.</text>
</comment>
<gene>
    <name evidence="8" type="ORF">E6H00_06735</name>
</gene>
<organism evidence="8 9">
    <name type="scientific">Candidatus Segetimicrobium genomatis</name>
    <dbReference type="NCBI Taxonomy" id="2569760"/>
    <lineage>
        <taxon>Bacteria</taxon>
        <taxon>Bacillati</taxon>
        <taxon>Candidatus Sysuimicrobiota</taxon>
        <taxon>Candidatus Sysuimicrobiia</taxon>
        <taxon>Candidatus Sysuimicrobiales</taxon>
        <taxon>Candidatus Segetimicrobiaceae</taxon>
        <taxon>Candidatus Segetimicrobium</taxon>
    </lineage>
</organism>
<evidence type="ECO:0000256" key="3">
    <source>
        <dbReference type="ARBA" id="ARBA00022737"/>
    </source>
</evidence>
<evidence type="ECO:0000313" key="9">
    <source>
        <dbReference type="Proteomes" id="UP000318509"/>
    </source>
</evidence>
<feature type="domain" description="4Fe-4S ferredoxin-type" evidence="7">
    <location>
        <begin position="15"/>
        <end position="46"/>
    </location>
</feature>
<keyword evidence="3" id="KW-0677">Repeat</keyword>
<dbReference type="EC" id="1.1.99.14" evidence="6"/>
<comment type="catalytic activity">
    <reaction evidence="6">
        <text>(R)-lactate + A = pyruvate + AH2</text>
        <dbReference type="Rhea" id="RHEA:15089"/>
        <dbReference type="ChEBI" id="CHEBI:13193"/>
        <dbReference type="ChEBI" id="CHEBI:15361"/>
        <dbReference type="ChEBI" id="CHEBI:16004"/>
        <dbReference type="ChEBI" id="CHEBI:17499"/>
    </reaction>
</comment>
<dbReference type="InterPro" id="IPR004017">
    <property type="entry name" value="Cys_rich_dom"/>
</dbReference>
<sequence>MRSTAPEVPAAQPIPRLAVPELDRCIQCGFCLQHCPTYRILGVETESPRGRIHLIEAAAQGRIPIDARFEEHMYVCLGCRACETACPSGVRFGTIIEAARAEIGPTGSPLARRLTRLALRHLMPSPGRLRFAAALLRFYQRSGLRTAARALHLIPRRLAEMEALLPAVPRRFFAPRQEVFPAIGPRRARVGLLSGCVMSVLFADLNEATIRVLRRNGCEVVVPRAQTCCAALNLHNGERDRARAMARRNIETFLAAGVDAVIINSAGCGSTSKEYDVLFRDDPAYAAKAKQYSGLCRDVSEFLADLGLAGRLGEVRARVTYQDPCHLAHGQGIRRQPRDLLRRIPGIELVEMAGSDRCCGSAGIYNLTQPGYSRQVLDEKMAAVRETGAALVVAPNPGCMLQIASGIRAHGLEMQVRHLIELLDRAYEAAEGGSAGGTPRA</sequence>
<reference evidence="8 9" key="1">
    <citation type="journal article" date="2019" name="Nat. Microbiol.">
        <title>Mediterranean grassland soil C-N compound turnover is dependent on rainfall and depth, and is mediated by genomically divergent microorganisms.</title>
        <authorList>
            <person name="Diamond S."/>
            <person name="Andeer P.F."/>
            <person name="Li Z."/>
            <person name="Crits-Christoph A."/>
            <person name="Burstein D."/>
            <person name="Anantharaman K."/>
            <person name="Lane K.R."/>
            <person name="Thomas B.C."/>
            <person name="Pan C."/>
            <person name="Northen T.R."/>
            <person name="Banfield J.F."/>
        </authorList>
    </citation>
    <scope>NUCLEOTIDE SEQUENCE [LARGE SCALE GENOMIC DNA]</scope>
    <source>
        <strain evidence="8">NP_3</strain>
    </source>
</reference>
<dbReference type="AlphaFoldDB" id="A0A537K3Z3"/>
<dbReference type="Proteomes" id="UP000318509">
    <property type="component" value="Unassembled WGS sequence"/>
</dbReference>
<keyword evidence="2 6" id="KW-0479">Metal-binding</keyword>
<proteinExistence type="predicted"/>
<evidence type="ECO:0000256" key="6">
    <source>
        <dbReference type="PIRNR" id="PIRNR000139"/>
    </source>
</evidence>
<dbReference type="InterPro" id="IPR009051">
    <property type="entry name" value="Helical_ferredxn"/>
</dbReference>
<dbReference type="Gene3D" id="1.10.1060.10">
    <property type="entry name" value="Alpha-helical ferredoxin"/>
    <property type="match status" value="1"/>
</dbReference>
<keyword evidence="1 6" id="KW-0004">4Fe-4S</keyword>
<feature type="domain" description="4Fe-4S ferredoxin-type" evidence="7">
    <location>
        <begin position="67"/>
        <end position="98"/>
    </location>
</feature>
<keyword evidence="4 6" id="KW-0408">Iron</keyword>
<dbReference type="EMBL" id="VBAK01000112">
    <property type="protein sequence ID" value="TMI90501.1"/>
    <property type="molecule type" value="Genomic_DNA"/>
</dbReference>
<accession>A0A537K3Z3</accession>
<dbReference type="InterPro" id="IPR012257">
    <property type="entry name" value="Glc_ox_4Fe-4S"/>
</dbReference>
<name>A0A537K3Z3_9BACT</name>
<dbReference type="SUPFAM" id="SSF46548">
    <property type="entry name" value="alpha-helical ferredoxin"/>
    <property type="match status" value="1"/>
</dbReference>
<evidence type="ECO:0000313" key="8">
    <source>
        <dbReference type="EMBL" id="TMI90501.1"/>
    </source>
</evidence>
<protein>
    <recommendedName>
        <fullName evidence="6">Glycolate oxidase iron-sulfur subunit</fullName>
        <ecNumber evidence="6">1.1.99.14</ecNumber>
    </recommendedName>
</protein>
<comment type="cofactor">
    <cofactor evidence="6">
        <name>[4Fe-4S] cluster</name>
        <dbReference type="ChEBI" id="CHEBI:49883"/>
    </cofactor>
    <text evidence="6">Binds 2 [4Fe-4S] clusters.</text>
</comment>
<dbReference type="PROSITE" id="PS00198">
    <property type="entry name" value="4FE4S_FER_1"/>
    <property type="match status" value="1"/>
</dbReference>
<dbReference type="GO" id="GO:0046872">
    <property type="term" value="F:metal ion binding"/>
    <property type="evidence" value="ECO:0007669"/>
    <property type="project" value="UniProtKB-UniRule"/>
</dbReference>
<evidence type="ECO:0000259" key="7">
    <source>
        <dbReference type="PROSITE" id="PS51379"/>
    </source>
</evidence>
<keyword evidence="6" id="KW-0249">Electron transport</keyword>
<dbReference type="PANTHER" id="PTHR32479">
    <property type="entry name" value="GLYCOLATE OXIDASE IRON-SULFUR SUBUNIT"/>
    <property type="match status" value="1"/>
</dbReference>
<dbReference type="InterPro" id="IPR017896">
    <property type="entry name" value="4Fe4S_Fe-S-bd"/>
</dbReference>
<evidence type="ECO:0000256" key="4">
    <source>
        <dbReference type="ARBA" id="ARBA00023004"/>
    </source>
</evidence>
<dbReference type="PIRSF" id="PIRSF000139">
    <property type="entry name" value="Glc_ox_4Fe-4S"/>
    <property type="match status" value="1"/>
</dbReference>
<dbReference type="PROSITE" id="PS51379">
    <property type="entry name" value="4FE4S_FER_2"/>
    <property type="match status" value="2"/>
</dbReference>
<dbReference type="Pfam" id="PF13183">
    <property type="entry name" value="Fer4_8"/>
    <property type="match status" value="1"/>
</dbReference>